<organism evidence="1 2">
    <name type="scientific">Paspalum notatum var. saurae</name>
    <dbReference type="NCBI Taxonomy" id="547442"/>
    <lineage>
        <taxon>Eukaryota</taxon>
        <taxon>Viridiplantae</taxon>
        <taxon>Streptophyta</taxon>
        <taxon>Embryophyta</taxon>
        <taxon>Tracheophyta</taxon>
        <taxon>Spermatophyta</taxon>
        <taxon>Magnoliopsida</taxon>
        <taxon>Liliopsida</taxon>
        <taxon>Poales</taxon>
        <taxon>Poaceae</taxon>
        <taxon>PACMAD clade</taxon>
        <taxon>Panicoideae</taxon>
        <taxon>Andropogonodae</taxon>
        <taxon>Paspaleae</taxon>
        <taxon>Paspalinae</taxon>
        <taxon>Paspalum</taxon>
    </lineage>
</organism>
<dbReference type="Proteomes" id="UP001341281">
    <property type="component" value="Chromosome 09"/>
</dbReference>
<dbReference type="EMBL" id="CP144753">
    <property type="protein sequence ID" value="WVZ93415.1"/>
    <property type="molecule type" value="Genomic_DNA"/>
</dbReference>
<name>A0AAQ3XCN6_PASNO</name>
<protein>
    <submittedName>
        <fullName evidence="1">Uncharacterized protein</fullName>
    </submittedName>
</protein>
<keyword evidence="2" id="KW-1185">Reference proteome</keyword>
<dbReference type="Gene3D" id="2.40.70.10">
    <property type="entry name" value="Acid Proteases"/>
    <property type="match status" value="1"/>
</dbReference>
<reference evidence="1 2" key="1">
    <citation type="submission" date="2024-02" db="EMBL/GenBank/DDBJ databases">
        <title>High-quality chromosome-scale genome assembly of Pensacola bahiagrass (Paspalum notatum Flugge var. saurae).</title>
        <authorList>
            <person name="Vega J.M."/>
            <person name="Podio M."/>
            <person name="Orjuela J."/>
            <person name="Siena L.A."/>
            <person name="Pessino S.C."/>
            <person name="Combes M.C."/>
            <person name="Mariac C."/>
            <person name="Albertini E."/>
            <person name="Pupilli F."/>
            <person name="Ortiz J.P.A."/>
            <person name="Leblanc O."/>
        </authorList>
    </citation>
    <scope>NUCLEOTIDE SEQUENCE [LARGE SCALE GENOMIC DNA]</scope>
    <source>
        <strain evidence="1">R1</strain>
        <tissue evidence="1">Leaf</tissue>
    </source>
</reference>
<evidence type="ECO:0000313" key="2">
    <source>
        <dbReference type="Proteomes" id="UP001341281"/>
    </source>
</evidence>
<sequence>MAQRRAAGLSYNCDEKFTYGHKRKKLFILEIVSDNNPVEPEHEQEQSEEEPLISLHALTGIRATTYHTMCIWVLIGNRRLTAFLDSGFSHNFINSEVAEDL</sequence>
<evidence type="ECO:0000313" key="1">
    <source>
        <dbReference type="EMBL" id="WVZ93415.1"/>
    </source>
</evidence>
<gene>
    <name evidence="1" type="ORF">U9M48_039395</name>
</gene>
<proteinExistence type="predicted"/>
<dbReference type="InterPro" id="IPR021109">
    <property type="entry name" value="Peptidase_aspartic_dom_sf"/>
</dbReference>
<dbReference type="AlphaFoldDB" id="A0AAQ3XCN6"/>
<accession>A0AAQ3XCN6</accession>